<dbReference type="InterPro" id="IPR040718">
    <property type="entry name" value="LnmK_N_HDF"/>
</dbReference>
<accession>A0ABP5RRI3</accession>
<organism evidence="3 4">
    <name type="scientific">Kitasatospora cystarginea</name>
    <dbReference type="NCBI Taxonomy" id="58350"/>
    <lineage>
        <taxon>Bacteria</taxon>
        <taxon>Bacillati</taxon>
        <taxon>Actinomycetota</taxon>
        <taxon>Actinomycetes</taxon>
        <taxon>Kitasatosporales</taxon>
        <taxon>Streptomycetaceae</taxon>
        <taxon>Kitasatospora</taxon>
    </lineage>
</organism>
<dbReference type="SUPFAM" id="SSF54637">
    <property type="entry name" value="Thioesterase/thiol ester dehydrase-isomerase"/>
    <property type="match status" value="1"/>
</dbReference>
<evidence type="ECO:0000313" key="4">
    <source>
        <dbReference type="Proteomes" id="UP001500305"/>
    </source>
</evidence>
<gene>
    <name evidence="3" type="ORF">GCM10010430_61130</name>
</gene>
<proteinExistence type="predicted"/>
<dbReference type="NCBIfam" id="TIGR04098">
    <property type="entry name" value="LnmK_bifunc"/>
    <property type="match status" value="1"/>
</dbReference>
<keyword evidence="4" id="KW-1185">Reference proteome</keyword>
<dbReference type="Proteomes" id="UP001500305">
    <property type="component" value="Unassembled WGS sequence"/>
</dbReference>
<feature type="region of interest" description="Disordered" evidence="1">
    <location>
        <begin position="1"/>
        <end position="27"/>
    </location>
</feature>
<feature type="domain" description="LnmK N-terminal" evidence="2">
    <location>
        <begin position="28"/>
        <end position="202"/>
    </location>
</feature>
<reference evidence="4" key="1">
    <citation type="journal article" date="2019" name="Int. J. Syst. Evol. Microbiol.">
        <title>The Global Catalogue of Microorganisms (GCM) 10K type strain sequencing project: providing services to taxonomists for standard genome sequencing and annotation.</title>
        <authorList>
            <consortium name="The Broad Institute Genomics Platform"/>
            <consortium name="The Broad Institute Genome Sequencing Center for Infectious Disease"/>
            <person name="Wu L."/>
            <person name="Ma J."/>
        </authorList>
    </citation>
    <scope>NUCLEOTIDE SEQUENCE [LARGE SCALE GENOMIC DNA]</scope>
    <source>
        <strain evidence="4">JCM 7356</strain>
    </source>
</reference>
<dbReference type="EMBL" id="BAAATR010000035">
    <property type="protein sequence ID" value="GAA2267720.1"/>
    <property type="molecule type" value="Genomic_DNA"/>
</dbReference>
<dbReference type="InterPro" id="IPR024091">
    <property type="entry name" value="LnmK-like_bifun_acyl/decarbox"/>
</dbReference>
<dbReference type="RefSeq" id="WP_344639764.1">
    <property type="nucleotide sequence ID" value="NZ_BAAATR010000035.1"/>
</dbReference>
<protein>
    <recommendedName>
        <fullName evidence="2">LnmK N-terminal domain-containing protein</fullName>
    </recommendedName>
</protein>
<sequence length="331" mass="36645">MTYQTAPADGTAPSDGTGPQPPDAGTLRRRVTVSPAMCGHNSLFLGQIGDWTWETVGTLCGTDVLGARGADGSPAYLAFYYYRVRGSRDFHLRSVSFGDVLDVTSRSFDFGSESVLTIHRIAAASAADPGRPLTAAEFYRGPAPGELHVENFNRWVSRRRAGSNQGLVPASPADFRHRRLPALPEEYSPRRAYGRARQTLSFCDEPPEEYTPVAEGFTTRYRIDITRDLNGVGLVYFASYFSFVDQAVLCQWRALGRDDGAFLRRRVVDQQLCYAQNADPDTELELGVTVRARTADRAEELFDVVIRDATTGNLIAVSTQRVYRQPEEEGQ</sequence>
<comment type="caution">
    <text evidence="3">The sequence shown here is derived from an EMBL/GenBank/DDBJ whole genome shotgun (WGS) entry which is preliminary data.</text>
</comment>
<evidence type="ECO:0000256" key="1">
    <source>
        <dbReference type="SAM" id="MobiDB-lite"/>
    </source>
</evidence>
<dbReference type="Pfam" id="PF18238">
    <property type="entry name" value="LnmK_N_HDF"/>
    <property type="match status" value="1"/>
</dbReference>
<evidence type="ECO:0000313" key="3">
    <source>
        <dbReference type="EMBL" id="GAA2267720.1"/>
    </source>
</evidence>
<dbReference type="Gene3D" id="3.10.129.10">
    <property type="entry name" value="Hotdog Thioesterase"/>
    <property type="match status" value="1"/>
</dbReference>
<name>A0ABP5RRI3_9ACTN</name>
<dbReference type="InterPro" id="IPR029069">
    <property type="entry name" value="HotDog_dom_sf"/>
</dbReference>
<evidence type="ECO:0000259" key="2">
    <source>
        <dbReference type="Pfam" id="PF18238"/>
    </source>
</evidence>